<name>A0A0L7KYQ3_OPEBR</name>
<sequence length="141" mass="16310">MDMPLDERDIVSVERVGATKISQEESTSTGTMRPRRVVFRFTRRTTRDALLQKARERRGLTSAELGLEGAPLHVFFNERLTRLNRLLSAKAREDLEKFCDITNFATEFLEDFNDRHLGSSEWGKMLGYEEIKPKLSDKENS</sequence>
<protein>
    <submittedName>
        <fullName evidence="1">Zinc finger DNA binding protein</fullName>
    </submittedName>
</protein>
<comment type="caution">
    <text evidence="1">The sequence shown here is derived from an EMBL/GenBank/DDBJ whole genome shotgun (WGS) entry which is preliminary data.</text>
</comment>
<keyword evidence="2" id="KW-1185">Reference proteome</keyword>
<evidence type="ECO:0000313" key="1">
    <source>
        <dbReference type="EMBL" id="KOB68154.1"/>
    </source>
</evidence>
<organism evidence="1 2">
    <name type="scientific">Operophtera brumata</name>
    <name type="common">Winter moth</name>
    <name type="synonym">Phalaena brumata</name>
    <dbReference type="NCBI Taxonomy" id="104452"/>
    <lineage>
        <taxon>Eukaryota</taxon>
        <taxon>Metazoa</taxon>
        <taxon>Ecdysozoa</taxon>
        <taxon>Arthropoda</taxon>
        <taxon>Hexapoda</taxon>
        <taxon>Insecta</taxon>
        <taxon>Pterygota</taxon>
        <taxon>Neoptera</taxon>
        <taxon>Endopterygota</taxon>
        <taxon>Lepidoptera</taxon>
        <taxon>Glossata</taxon>
        <taxon>Ditrysia</taxon>
        <taxon>Geometroidea</taxon>
        <taxon>Geometridae</taxon>
        <taxon>Larentiinae</taxon>
        <taxon>Operophtera</taxon>
    </lineage>
</organism>
<gene>
    <name evidence="1" type="ORF">OBRU01_11653</name>
</gene>
<evidence type="ECO:0000313" key="2">
    <source>
        <dbReference type="Proteomes" id="UP000037510"/>
    </source>
</evidence>
<proteinExistence type="predicted"/>
<dbReference type="EMBL" id="JTDY01004447">
    <property type="protein sequence ID" value="KOB68154.1"/>
    <property type="molecule type" value="Genomic_DNA"/>
</dbReference>
<dbReference type="AlphaFoldDB" id="A0A0L7KYQ3"/>
<dbReference type="Proteomes" id="UP000037510">
    <property type="component" value="Unassembled WGS sequence"/>
</dbReference>
<reference evidence="1 2" key="1">
    <citation type="journal article" date="2015" name="Genome Biol. Evol.">
        <title>The genome of winter moth (Operophtera brumata) provides a genomic perspective on sexual dimorphism and phenology.</title>
        <authorList>
            <person name="Derks M.F."/>
            <person name="Smit S."/>
            <person name="Salis L."/>
            <person name="Schijlen E."/>
            <person name="Bossers A."/>
            <person name="Mateman C."/>
            <person name="Pijl A.S."/>
            <person name="de Ridder D."/>
            <person name="Groenen M.A."/>
            <person name="Visser M.E."/>
            <person name="Megens H.J."/>
        </authorList>
    </citation>
    <scope>NUCLEOTIDE SEQUENCE [LARGE SCALE GENOMIC DNA]</scope>
    <source>
        <strain evidence="1">WM2013NL</strain>
        <tissue evidence="1">Head and thorax</tissue>
    </source>
</reference>
<accession>A0A0L7KYQ3</accession>